<dbReference type="SUPFAM" id="SSF52540">
    <property type="entry name" value="P-loop containing nucleoside triphosphate hydrolases"/>
    <property type="match status" value="1"/>
</dbReference>
<dbReference type="InterPro" id="IPR006483">
    <property type="entry name" value="CRISPR-assoc_Cas3_HD"/>
</dbReference>
<dbReference type="PROSITE" id="PS51192">
    <property type="entry name" value="HELICASE_ATP_BIND_1"/>
    <property type="match status" value="1"/>
</dbReference>
<dbReference type="PANTHER" id="PTHR47963">
    <property type="entry name" value="DEAD-BOX ATP-DEPENDENT RNA HELICASE 47, MITOCHONDRIAL"/>
    <property type="match status" value="1"/>
</dbReference>
<evidence type="ECO:0000259" key="11">
    <source>
        <dbReference type="PROSITE" id="PS51643"/>
    </source>
</evidence>
<evidence type="ECO:0000256" key="3">
    <source>
        <dbReference type="ARBA" id="ARBA00022722"/>
    </source>
</evidence>
<dbReference type="InterPro" id="IPR050547">
    <property type="entry name" value="DEAD_box_RNA_helicases"/>
</dbReference>
<feature type="domain" description="Helicase ATP-binding" evidence="10">
    <location>
        <begin position="246"/>
        <end position="446"/>
    </location>
</feature>
<dbReference type="InterPro" id="IPR054712">
    <property type="entry name" value="Cas3-like_dom"/>
</dbReference>
<dbReference type="Pfam" id="PF00270">
    <property type="entry name" value="DEAD"/>
    <property type="match status" value="1"/>
</dbReference>
<dbReference type="Pfam" id="PF22590">
    <property type="entry name" value="Cas3-like_C_2"/>
    <property type="match status" value="1"/>
</dbReference>
<dbReference type="AlphaFoldDB" id="A0A368YK81"/>
<evidence type="ECO:0000256" key="5">
    <source>
        <dbReference type="ARBA" id="ARBA00022741"/>
    </source>
</evidence>
<keyword evidence="8" id="KW-0067">ATP-binding</keyword>
<comment type="similarity">
    <text evidence="2">In the central section; belongs to the CRISPR-associated helicase Cas3 family.</text>
</comment>
<dbReference type="GO" id="GO:0004518">
    <property type="term" value="F:nuclease activity"/>
    <property type="evidence" value="ECO:0007669"/>
    <property type="project" value="UniProtKB-KW"/>
</dbReference>
<keyword evidence="7" id="KW-0347">Helicase</keyword>
<dbReference type="InterPro" id="IPR001650">
    <property type="entry name" value="Helicase_C-like"/>
</dbReference>
<evidence type="ECO:0000256" key="6">
    <source>
        <dbReference type="ARBA" id="ARBA00022801"/>
    </source>
</evidence>
<evidence type="ECO:0000256" key="9">
    <source>
        <dbReference type="ARBA" id="ARBA00023118"/>
    </source>
</evidence>
<comment type="similarity">
    <text evidence="1">In the N-terminal section; belongs to the CRISPR-associated nuclease Cas3-HD family.</text>
</comment>
<dbReference type="GO" id="GO:0003724">
    <property type="term" value="F:RNA helicase activity"/>
    <property type="evidence" value="ECO:0007669"/>
    <property type="project" value="TreeGrafter"/>
</dbReference>
<dbReference type="PANTHER" id="PTHR47963:SF9">
    <property type="entry name" value="CRISPR-ASSOCIATED ENDONUCLEASE_HELICASE CAS3"/>
    <property type="match status" value="1"/>
</dbReference>
<dbReference type="GO" id="GO:0016787">
    <property type="term" value="F:hydrolase activity"/>
    <property type="evidence" value="ECO:0007669"/>
    <property type="project" value="UniProtKB-KW"/>
</dbReference>
<evidence type="ECO:0000259" key="10">
    <source>
        <dbReference type="PROSITE" id="PS51192"/>
    </source>
</evidence>
<gene>
    <name evidence="12" type="ORF">DFP89_1354</name>
</gene>
<evidence type="ECO:0000256" key="2">
    <source>
        <dbReference type="ARBA" id="ARBA00009046"/>
    </source>
</evidence>
<keyword evidence="4" id="KW-0479">Metal-binding</keyword>
<dbReference type="Pfam" id="PF18019">
    <property type="entry name" value="Cas3_HD"/>
    <property type="match status" value="1"/>
</dbReference>
<dbReference type="Proteomes" id="UP000253345">
    <property type="component" value="Unassembled WGS sequence"/>
</dbReference>
<dbReference type="Gene3D" id="1.10.3210.30">
    <property type="match status" value="1"/>
</dbReference>
<dbReference type="SMART" id="SM00490">
    <property type="entry name" value="HELICc"/>
    <property type="match status" value="1"/>
</dbReference>
<feature type="domain" description="HD Cas3-type" evidence="11">
    <location>
        <begin position="17"/>
        <end position="185"/>
    </location>
</feature>
<dbReference type="Gene3D" id="3.40.50.300">
    <property type="entry name" value="P-loop containing nucleotide triphosphate hydrolases"/>
    <property type="match status" value="2"/>
</dbReference>
<comment type="caution">
    <text evidence="12">The sequence shown here is derived from an EMBL/GenBank/DDBJ whole genome shotgun (WGS) entry which is preliminary data.</text>
</comment>
<keyword evidence="9" id="KW-0051">Antiviral defense</keyword>
<keyword evidence="5" id="KW-0547">Nucleotide-binding</keyword>
<dbReference type="RefSeq" id="WP_181870391.1">
    <property type="nucleotide sequence ID" value="NZ_QPJL01000035.1"/>
</dbReference>
<dbReference type="GO" id="GO:0051607">
    <property type="term" value="P:defense response to virus"/>
    <property type="evidence" value="ECO:0007669"/>
    <property type="project" value="UniProtKB-KW"/>
</dbReference>
<dbReference type="CDD" id="cd17930">
    <property type="entry name" value="DEXHc_cas3"/>
    <property type="match status" value="1"/>
</dbReference>
<keyword evidence="13" id="KW-1185">Reference proteome</keyword>
<proteinExistence type="inferred from homology"/>
<protein>
    <submittedName>
        <fullName evidence="12">CRISPR-associated Cas3 family helicase</fullName>
    </submittedName>
</protein>
<keyword evidence="3" id="KW-0540">Nuclease</keyword>
<evidence type="ECO:0000313" key="13">
    <source>
        <dbReference type="Proteomes" id="UP000253345"/>
    </source>
</evidence>
<evidence type="ECO:0000313" key="12">
    <source>
        <dbReference type="EMBL" id="RCW78554.1"/>
    </source>
</evidence>
<reference evidence="12 13" key="1">
    <citation type="submission" date="2018-07" db="EMBL/GenBank/DDBJ databases">
        <title>Genomic Encyclopedia of Type Strains, Phase III (KMG-III): the genomes of soil and plant-associated and newly described type strains.</title>
        <authorList>
            <person name="Whitman W."/>
        </authorList>
    </citation>
    <scope>NUCLEOTIDE SEQUENCE [LARGE SCALE GENOMIC DNA]</scope>
    <source>
        <strain evidence="12 13">CECT 8525</strain>
    </source>
</reference>
<dbReference type="InterPro" id="IPR038257">
    <property type="entry name" value="CRISPR-assoc_Cas3_HD_sf"/>
</dbReference>
<dbReference type="InterPro" id="IPR011545">
    <property type="entry name" value="DEAD/DEAH_box_helicase_dom"/>
</dbReference>
<dbReference type="GO" id="GO:0003723">
    <property type="term" value="F:RNA binding"/>
    <property type="evidence" value="ECO:0007669"/>
    <property type="project" value="TreeGrafter"/>
</dbReference>
<dbReference type="NCBIfam" id="TIGR01587">
    <property type="entry name" value="cas3_core"/>
    <property type="match status" value="1"/>
</dbReference>
<dbReference type="InterPro" id="IPR014001">
    <property type="entry name" value="Helicase_ATP-bd"/>
</dbReference>
<evidence type="ECO:0000256" key="8">
    <source>
        <dbReference type="ARBA" id="ARBA00022840"/>
    </source>
</evidence>
<evidence type="ECO:0000256" key="4">
    <source>
        <dbReference type="ARBA" id="ARBA00022723"/>
    </source>
</evidence>
<dbReference type="NCBIfam" id="TIGR01596">
    <property type="entry name" value="cas3_HD"/>
    <property type="match status" value="1"/>
</dbReference>
<dbReference type="GO" id="GO:0046872">
    <property type="term" value="F:metal ion binding"/>
    <property type="evidence" value="ECO:0007669"/>
    <property type="project" value="UniProtKB-KW"/>
</dbReference>
<evidence type="ECO:0000256" key="7">
    <source>
        <dbReference type="ARBA" id="ARBA00022806"/>
    </source>
</evidence>
<dbReference type="EMBL" id="QPJL01000035">
    <property type="protein sequence ID" value="RCW78554.1"/>
    <property type="molecule type" value="Genomic_DNA"/>
</dbReference>
<dbReference type="InterPro" id="IPR027417">
    <property type="entry name" value="P-loop_NTPase"/>
</dbReference>
<organism evidence="12 13">
    <name type="scientific">Paracoccus lutimaris</name>
    <dbReference type="NCBI Taxonomy" id="1490030"/>
    <lineage>
        <taxon>Bacteria</taxon>
        <taxon>Pseudomonadati</taxon>
        <taxon>Pseudomonadota</taxon>
        <taxon>Alphaproteobacteria</taxon>
        <taxon>Rhodobacterales</taxon>
        <taxon>Paracoccaceae</taxon>
        <taxon>Paracoccus</taxon>
    </lineage>
</organism>
<dbReference type="GO" id="GO:0005524">
    <property type="term" value="F:ATP binding"/>
    <property type="evidence" value="ECO:0007669"/>
    <property type="project" value="UniProtKB-KW"/>
</dbReference>
<dbReference type="SMART" id="SM00487">
    <property type="entry name" value="DEXDc"/>
    <property type="match status" value="1"/>
</dbReference>
<sequence length="836" mass="90174">MHLTQIARWPGKSPVTPGAPAHPAAYHMLDVAAVAEELLADHPRRALYCLLIALHDLGKIGEVFRRALSEGVVQDRRHWEVTEAWLHDPQILALLLQHLGGQNQALLPLVAAIAGHHGRPPTAEIPRHLDAMRSRAGTQAHDDALDFVRACLTLWPEARLDGLRQREAKALSWHLAGVTTVADWVGSNAAWFPATPATQTLAEYLDVARRIAPMALHEAGLLPPAPRADPLFDFALRPMQRAARDIALPLGPMLAIIEDETGAGKTEAAFLLLQRMLCAGKGQGAYFALPTMATADAMFRRARNIVGGLFQDAPSLTLAHGRAGLSVDFREVQNTAPGSDAPVCGPWLVESRRRALLADIGVGTIDQALMAVLPTRFATLRNWGLSRKVLIVDEAHELGDPYMAHELAVLLRLHAMQGGSAILLTATLPLGLRARLSQAFAEGAGQGYCCDDDPAYPSLSIPGGAAWRAFDRAGPGRGPVSVRRLACAEDALALLAGHAAAGAACVWVRNAVDEAIAAAEALRARGIPADLLHARLTLYDRKRIEARMMARFGRDGVDRAGRVLVGTQVLESSLDCDFDVMVSDLAPVASLIQRAGRLWRHMDLRPAADRPVAAPLLHVLAPDPAQVTDDRWLQDTLGAGAWVYPVAEQWRTAMVLDQAGAIRAPDNLRALIEAVHGPDAGPVPAALERAEIEAEGEAYARHTRARHATIRIEDGYRDGGGGSEDVDYPTRLGQEMRVLLLLRRVDGALRFWAEGMDAGEAAALSEVSASARRLARLELPDQEAPEFAVFRKDWPEWRKAAVTLCVVGEDGAICKGLAYDGEMGLLFTIVPQPAAT</sequence>
<keyword evidence="6" id="KW-0378">Hydrolase</keyword>
<dbReference type="CDD" id="cd09641">
    <property type="entry name" value="Cas3''_I"/>
    <property type="match status" value="1"/>
</dbReference>
<dbReference type="PROSITE" id="PS51643">
    <property type="entry name" value="HD_CAS3"/>
    <property type="match status" value="1"/>
</dbReference>
<evidence type="ECO:0000256" key="1">
    <source>
        <dbReference type="ARBA" id="ARBA00006847"/>
    </source>
</evidence>
<dbReference type="InterPro" id="IPR006474">
    <property type="entry name" value="Helicase_Cas3_CRISPR-ass_core"/>
</dbReference>
<name>A0A368YK81_9RHOB</name>
<accession>A0A368YK81</accession>